<organism evidence="2 3">
    <name type="scientific">Salix udensis</name>
    <dbReference type="NCBI Taxonomy" id="889485"/>
    <lineage>
        <taxon>Eukaryota</taxon>
        <taxon>Viridiplantae</taxon>
        <taxon>Streptophyta</taxon>
        <taxon>Embryophyta</taxon>
        <taxon>Tracheophyta</taxon>
        <taxon>Spermatophyta</taxon>
        <taxon>Magnoliopsida</taxon>
        <taxon>eudicotyledons</taxon>
        <taxon>Gunneridae</taxon>
        <taxon>Pentapetalae</taxon>
        <taxon>rosids</taxon>
        <taxon>fabids</taxon>
        <taxon>Malpighiales</taxon>
        <taxon>Salicaceae</taxon>
        <taxon>Saliceae</taxon>
        <taxon>Salix</taxon>
    </lineage>
</organism>
<name>A0AAD6KJK5_9ROSI</name>
<feature type="region of interest" description="Disordered" evidence="1">
    <location>
        <begin position="97"/>
        <end position="123"/>
    </location>
</feature>
<accession>A0AAD6KJK5</accession>
<dbReference type="EMBL" id="JAPFFJ010000006">
    <property type="protein sequence ID" value="KAJ6423945.1"/>
    <property type="molecule type" value="Genomic_DNA"/>
</dbReference>
<protein>
    <submittedName>
        <fullName evidence="2">Uncharacterized protein</fullName>
    </submittedName>
</protein>
<evidence type="ECO:0000313" key="3">
    <source>
        <dbReference type="Proteomes" id="UP001162972"/>
    </source>
</evidence>
<comment type="caution">
    <text evidence="2">The sequence shown here is derived from an EMBL/GenBank/DDBJ whole genome shotgun (WGS) entry which is preliminary data.</text>
</comment>
<gene>
    <name evidence="2" type="ORF">OIU84_024840</name>
</gene>
<dbReference type="Proteomes" id="UP001162972">
    <property type="component" value="Chromosome 16"/>
</dbReference>
<evidence type="ECO:0000256" key="1">
    <source>
        <dbReference type="SAM" id="MobiDB-lite"/>
    </source>
</evidence>
<feature type="compositionally biased region" description="Polar residues" evidence="1">
    <location>
        <begin position="104"/>
        <end position="117"/>
    </location>
</feature>
<sequence length="185" mass="20993">MLLNQWILEKESIKEDEYSSNVGDEAIKCIEATSAERKEVILEEDNPTKKLEDSLTENVEANKAVFELEEITNNQEQAIGTEDYGVLPEENFEVSSKKLEGVSETETGDQSSQNIPETYSAPRNLKKFERRQVRQTELRFETEGDVKETQNTDETVKDVLLTEEVHEKVDEAGGETLKSTEKGCK</sequence>
<feature type="region of interest" description="Disordered" evidence="1">
    <location>
        <begin position="166"/>
        <end position="185"/>
    </location>
</feature>
<dbReference type="AlphaFoldDB" id="A0AAD6KJK5"/>
<reference evidence="2 3" key="1">
    <citation type="journal article" date="2023" name="Int. J. Mol. Sci.">
        <title>De Novo Assembly and Annotation of 11 Diverse Shrub Willow (Salix) Genomes Reveals Novel Gene Organization in Sex-Linked Regions.</title>
        <authorList>
            <person name="Hyden B."/>
            <person name="Feng K."/>
            <person name="Yates T.B."/>
            <person name="Jawdy S."/>
            <person name="Cereghino C."/>
            <person name="Smart L.B."/>
            <person name="Muchero W."/>
        </authorList>
    </citation>
    <scope>NUCLEOTIDE SEQUENCE [LARGE SCALE GENOMIC DNA]</scope>
    <source>
        <tissue evidence="2">Shoot tip</tissue>
    </source>
</reference>
<keyword evidence="3" id="KW-1185">Reference proteome</keyword>
<proteinExistence type="predicted"/>
<evidence type="ECO:0000313" key="2">
    <source>
        <dbReference type="EMBL" id="KAJ6423945.1"/>
    </source>
</evidence>